<dbReference type="RefSeq" id="WP_003150409.1">
    <property type="nucleotide sequence ID" value="NZ_JQCP01000003.1"/>
</dbReference>
<keyword evidence="3 5" id="KW-0067">ATP-binding</keyword>
<dbReference type="GeneID" id="84905009"/>
<keyword evidence="2" id="KW-0547">Nucleotide-binding</keyword>
<dbReference type="InterPro" id="IPR050093">
    <property type="entry name" value="ABC_SmlMolc_Importer"/>
</dbReference>
<dbReference type="SMART" id="SM00382">
    <property type="entry name" value="AAA"/>
    <property type="match status" value="1"/>
</dbReference>
<dbReference type="SUPFAM" id="SSF52540">
    <property type="entry name" value="P-loop containing nucleoside triphosphate hydrolases"/>
    <property type="match status" value="1"/>
</dbReference>
<accession>A0ABR5Q0Z9</accession>
<evidence type="ECO:0000259" key="4">
    <source>
        <dbReference type="PROSITE" id="PS50893"/>
    </source>
</evidence>
<dbReference type="Gene3D" id="3.40.50.300">
    <property type="entry name" value="P-loop containing nucleotide triphosphate hydrolases"/>
    <property type="match status" value="1"/>
</dbReference>
<dbReference type="PANTHER" id="PTHR42781">
    <property type="entry name" value="SPERMIDINE/PUTRESCINE IMPORT ATP-BINDING PROTEIN POTA"/>
    <property type="match status" value="1"/>
</dbReference>
<dbReference type="InterPro" id="IPR003593">
    <property type="entry name" value="AAA+_ATPase"/>
</dbReference>
<dbReference type="PROSITE" id="PS50893">
    <property type="entry name" value="ABC_TRANSPORTER_2"/>
    <property type="match status" value="1"/>
</dbReference>
<keyword evidence="1" id="KW-0813">Transport</keyword>
<dbReference type="GO" id="GO:0005524">
    <property type="term" value="F:ATP binding"/>
    <property type="evidence" value="ECO:0007669"/>
    <property type="project" value="UniProtKB-KW"/>
</dbReference>
<feature type="domain" description="ABC transporter" evidence="4">
    <location>
        <begin position="2"/>
        <end position="235"/>
    </location>
</feature>
<dbReference type="EMBL" id="JQCP01000003">
    <property type="protein sequence ID" value="KRO01877.1"/>
    <property type="molecule type" value="Genomic_DNA"/>
</dbReference>
<dbReference type="PANTHER" id="PTHR42781:SF4">
    <property type="entry name" value="SPERMIDINE_PUTRESCINE IMPORT ATP-BINDING PROTEIN POTA"/>
    <property type="match status" value="1"/>
</dbReference>
<comment type="caution">
    <text evidence="5">The sequence shown here is derived from an EMBL/GenBank/DDBJ whole genome shotgun (WGS) entry which is preliminary data.</text>
</comment>
<proteinExistence type="predicted"/>
<sequence length="367" mass="40690">MALSVDITKHLSGFDLHVSFAVEKSNEVLALLGPSGCGKSMTLKCIAGIVKPDSGRIVLNDRILFDSGAHVNVPPQERRVGYLFQSYALFPHMSVMQNVLVGAQGATRAEREACALEQLKKMRLESLLDRRPHELSGGQQQRCAMARILASKPDLILLDEPFSALDSYLRWQLEFELSDTLRTFPGGTVYVSHNRDEVYRLCDSVCVINQGNSDKKVSVKELFSTPVTLAAARISGCKNVSRAHKVGEKCLFCDDWGLNLTTALPMDDSVTYVGIRAHYFKVVGCTTEYENVIPCEVDRVIDNTFSTIVMARTPGGTLLRYECSKESWASLGEPQRILFYIAPECVMPLCDSAKEYDAAEEKKLPHA</sequence>
<keyword evidence="6" id="KW-1185">Reference proteome</keyword>
<evidence type="ECO:0000313" key="6">
    <source>
        <dbReference type="Proteomes" id="UP000051927"/>
    </source>
</evidence>
<dbReference type="Proteomes" id="UP000051927">
    <property type="component" value="Unassembled WGS sequence"/>
</dbReference>
<evidence type="ECO:0000256" key="2">
    <source>
        <dbReference type="ARBA" id="ARBA00022741"/>
    </source>
</evidence>
<dbReference type="Pfam" id="PF00005">
    <property type="entry name" value="ABC_tran"/>
    <property type="match status" value="1"/>
</dbReference>
<protein>
    <submittedName>
        <fullName evidence="5">Sulfate thiosulfate import ATP-binding protein CysA 2</fullName>
    </submittedName>
</protein>
<evidence type="ECO:0000256" key="3">
    <source>
        <dbReference type="ARBA" id="ARBA00022840"/>
    </source>
</evidence>
<dbReference type="InterPro" id="IPR003439">
    <property type="entry name" value="ABC_transporter-like_ATP-bd"/>
</dbReference>
<evidence type="ECO:0000313" key="5">
    <source>
        <dbReference type="EMBL" id="KRO01877.1"/>
    </source>
</evidence>
<name>A0ABR5Q0Z9_9ACTN</name>
<dbReference type="InterPro" id="IPR027417">
    <property type="entry name" value="P-loop_NTPase"/>
</dbReference>
<organism evidence="5 6">
    <name type="scientific">Lancefieldella rimae</name>
    <dbReference type="NCBI Taxonomy" id="1383"/>
    <lineage>
        <taxon>Bacteria</taxon>
        <taxon>Bacillati</taxon>
        <taxon>Actinomycetota</taxon>
        <taxon>Coriobacteriia</taxon>
        <taxon>Coriobacteriales</taxon>
        <taxon>Atopobiaceae</taxon>
        <taxon>Lancefieldella</taxon>
    </lineage>
</organism>
<gene>
    <name evidence="5" type="ORF">IV60_GL001123</name>
</gene>
<reference evidence="5 6" key="1">
    <citation type="journal article" date="2015" name="Genome Announc.">
        <title>Expanding the biotechnology potential of lactobacilli through comparative genomics of 213 strains and associated genera.</title>
        <authorList>
            <person name="Sun Z."/>
            <person name="Harris H.M."/>
            <person name="McCann A."/>
            <person name="Guo C."/>
            <person name="Argimon S."/>
            <person name="Zhang W."/>
            <person name="Yang X."/>
            <person name="Jeffery I.B."/>
            <person name="Cooney J.C."/>
            <person name="Kagawa T.F."/>
            <person name="Liu W."/>
            <person name="Song Y."/>
            <person name="Salvetti E."/>
            <person name="Wrobel A."/>
            <person name="Rasinkangas P."/>
            <person name="Parkhill J."/>
            <person name="Rea M.C."/>
            <person name="O'Sullivan O."/>
            <person name="Ritari J."/>
            <person name="Douillard F.P."/>
            <person name="Paul Ross R."/>
            <person name="Yang R."/>
            <person name="Briner A.E."/>
            <person name="Felis G.E."/>
            <person name="de Vos W.M."/>
            <person name="Barrangou R."/>
            <person name="Klaenhammer T.R."/>
            <person name="Caufield P.W."/>
            <person name="Cui Y."/>
            <person name="Zhang H."/>
            <person name="O'Toole P.W."/>
        </authorList>
    </citation>
    <scope>NUCLEOTIDE SEQUENCE [LARGE SCALE GENOMIC DNA]</scope>
    <source>
        <strain evidence="5 6">DSM 7090</strain>
    </source>
</reference>
<evidence type="ECO:0000256" key="1">
    <source>
        <dbReference type="ARBA" id="ARBA00022448"/>
    </source>
</evidence>